<dbReference type="PANTHER" id="PTHR30383">
    <property type="entry name" value="THIOESTERASE 1/PROTEASE 1/LYSOPHOSPHOLIPASE L1"/>
    <property type="match status" value="1"/>
</dbReference>
<feature type="compositionally biased region" description="Basic and acidic residues" evidence="1">
    <location>
        <begin position="1"/>
        <end position="10"/>
    </location>
</feature>
<dbReference type="CDD" id="cd00229">
    <property type="entry name" value="SGNH_hydrolase"/>
    <property type="match status" value="1"/>
</dbReference>
<evidence type="ECO:0000256" key="1">
    <source>
        <dbReference type="SAM" id="MobiDB-lite"/>
    </source>
</evidence>
<gene>
    <name evidence="2" type="ORF">AtDm6_1832</name>
</gene>
<accession>A0A095B1W5</accession>
<dbReference type="EMBL" id="JOKM01000071">
    <property type="protein sequence ID" value="KGB22963.1"/>
    <property type="molecule type" value="Genomic_DNA"/>
</dbReference>
<dbReference type="GeneID" id="89477915"/>
<dbReference type="PATRIC" id="fig|104102.7.peg.1813"/>
<sequence length="288" mass="30283">MAQHENHRDGLPAGDVVGQTKEQTSPDTKRDAQVRSGGVSGLGAGKPGGSAHEASQRDQVAFSGGASPSEEGIAAVRLPRVRQKLLAEEPLRVTLFGSSTTEGVGASSPATSYAGVFETCIRPYASGGLTVINRGIGGQGAAEMQARLPAVLADQPDLVIWQGGVNDPLTGVPLSRFEDMTRQDLQAICATGADVALMDLQWCRLLDECPAAPAFQAAVHAMGQALHLPVFPRLARMHAWGKELGVGREDLSPDGVHMYDFGYRLLGQAVADWVLTLAGIAQTRAIEP</sequence>
<feature type="compositionally biased region" description="Gly residues" evidence="1">
    <location>
        <begin position="38"/>
        <end position="48"/>
    </location>
</feature>
<reference evidence="2 3" key="1">
    <citation type="submission" date="2014-06" db="EMBL/GenBank/DDBJ databases">
        <title>Functional and comparative genomic analyses of the Drosophila gut microbiota identify candidate symbiosis factors.</title>
        <authorList>
            <person name="Newell P.D."/>
            <person name="Chaston J.M."/>
            <person name="Douglas A.E."/>
        </authorList>
    </citation>
    <scope>NUCLEOTIDE SEQUENCE [LARGE SCALE GENOMIC DNA]</scope>
    <source>
        <strain evidence="2 3">DmCS_006</strain>
    </source>
</reference>
<dbReference type="Proteomes" id="UP000029448">
    <property type="component" value="Unassembled WGS sequence"/>
</dbReference>
<dbReference type="GO" id="GO:0004622">
    <property type="term" value="F:phosphatidylcholine lysophospholipase activity"/>
    <property type="evidence" value="ECO:0007669"/>
    <property type="project" value="TreeGrafter"/>
</dbReference>
<comment type="caution">
    <text evidence="2">The sequence shown here is derived from an EMBL/GenBank/DDBJ whole genome shotgun (WGS) entry which is preliminary data.</text>
</comment>
<feature type="region of interest" description="Disordered" evidence="1">
    <location>
        <begin position="1"/>
        <end position="69"/>
    </location>
</feature>
<dbReference type="SUPFAM" id="SSF52266">
    <property type="entry name" value="SGNH hydrolase"/>
    <property type="match status" value="1"/>
</dbReference>
<dbReference type="Gene3D" id="3.40.50.1110">
    <property type="entry name" value="SGNH hydrolase"/>
    <property type="match status" value="1"/>
</dbReference>
<dbReference type="AlphaFoldDB" id="A0A095B1W5"/>
<dbReference type="PANTHER" id="PTHR30383:SF5">
    <property type="entry name" value="SGNH HYDROLASE-TYPE ESTERASE DOMAIN-CONTAINING PROTEIN"/>
    <property type="match status" value="1"/>
</dbReference>
<keyword evidence="3" id="KW-1185">Reference proteome</keyword>
<dbReference type="STRING" id="104102.AtDm6_1832"/>
<evidence type="ECO:0000313" key="3">
    <source>
        <dbReference type="Proteomes" id="UP000029448"/>
    </source>
</evidence>
<evidence type="ECO:0000313" key="2">
    <source>
        <dbReference type="EMBL" id="KGB22963.1"/>
    </source>
</evidence>
<protein>
    <submittedName>
        <fullName evidence="2">Lipolytic enzyme, G-D-S-L family</fullName>
    </submittedName>
</protein>
<dbReference type="Pfam" id="PF25182">
    <property type="entry name" value="NonGDSL"/>
    <property type="match status" value="1"/>
</dbReference>
<dbReference type="InterPro" id="IPR051532">
    <property type="entry name" value="Ester_Hydrolysis_Enzymes"/>
</dbReference>
<organism evidence="2 3">
    <name type="scientific">Acetobacter tropicalis</name>
    <dbReference type="NCBI Taxonomy" id="104102"/>
    <lineage>
        <taxon>Bacteria</taxon>
        <taxon>Pseudomonadati</taxon>
        <taxon>Pseudomonadota</taxon>
        <taxon>Alphaproteobacteria</taxon>
        <taxon>Acetobacterales</taxon>
        <taxon>Acetobacteraceae</taxon>
        <taxon>Acetobacter</taxon>
    </lineage>
</organism>
<dbReference type="InterPro" id="IPR057572">
    <property type="entry name" value="NonGDSL"/>
</dbReference>
<dbReference type="RefSeq" id="WP_081939047.1">
    <property type="nucleotide sequence ID" value="NZ_JACAOJ010000001.1"/>
</dbReference>
<name>A0A095B1W5_9PROT</name>
<dbReference type="InterPro" id="IPR036514">
    <property type="entry name" value="SGNH_hydro_sf"/>
</dbReference>
<proteinExistence type="predicted"/>